<evidence type="ECO:0000313" key="2">
    <source>
        <dbReference type="EMBL" id="MDS0284766.1"/>
    </source>
</evidence>
<protein>
    <submittedName>
        <fullName evidence="2">Uncharacterized protein</fullName>
    </submittedName>
</protein>
<evidence type="ECO:0000256" key="1">
    <source>
        <dbReference type="SAM" id="Coils"/>
    </source>
</evidence>
<dbReference type="Gene3D" id="1.10.287.1490">
    <property type="match status" value="1"/>
</dbReference>
<keyword evidence="1" id="KW-0175">Coiled coil</keyword>
<organism evidence="2 3">
    <name type="scientific">Haloarcula onubensis</name>
    <dbReference type="NCBI Taxonomy" id="2950539"/>
    <lineage>
        <taxon>Archaea</taxon>
        <taxon>Methanobacteriati</taxon>
        <taxon>Methanobacteriota</taxon>
        <taxon>Stenosarchaea group</taxon>
        <taxon>Halobacteria</taxon>
        <taxon>Halobacteriales</taxon>
        <taxon>Haloarculaceae</taxon>
        <taxon>Haloarcula</taxon>
    </lineage>
</organism>
<accession>A0ABU2FX87</accession>
<evidence type="ECO:0000313" key="3">
    <source>
        <dbReference type="Proteomes" id="UP001268864"/>
    </source>
</evidence>
<gene>
    <name evidence="2" type="ORF">NDI86_21930</name>
</gene>
<keyword evidence="3" id="KW-1185">Reference proteome</keyword>
<sequence>MSDQEMLGARIDATLKRLVDADQRSNQDVVARALWNEFGGERKSAIETRIEHKNHRISQIRDEIEDLQEELEEVKDEKAALQDQLEGIGDRKEAYRDALDSILDAAESGEREKRITPETLNDLAKEHAKDPEDIHEDIKQRAIDQSRKIATTAFVSPMDEANIEHGAVADVWGDSDE</sequence>
<dbReference type="EMBL" id="JAMQOS010000012">
    <property type="protein sequence ID" value="MDS0284766.1"/>
    <property type="molecule type" value="Genomic_DNA"/>
</dbReference>
<feature type="coiled-coil region" evidence="1">
    <location>
        <begin position="50"/>
        <end position="91"/>
    </location>
</feature>
<dbReference type="RefSeq" id="WP_310902431.1">
    <property type="nucleotide sequence ID" value="NZ_JAMQOS010000012.1"/>
</dbReference>
<comment type="caution">
    <text evidence="2">The sequence shown here is derived from an EMBL/GenBank/DDBJ whole genome shotgun (WGS) entry which is preliminary data.</text>
</comment>
<reference evidence="2 3" key="1">
    <citation type="submission" date="2022-06" db="EMBL/GenBank/DDBJ databases">
        <title>Halomicroarcula sp. a new haloarchaeum isolate from saline soil.</title>
        <authorList>
            <person name="Strakova D."/>
            <person name="Galisteo C."/>
            <person name="Sanchez-Porro C."/>
            <person name="Ventosa A."/>
        </authorList>
    </citation>
    <scope>NUCLEOTIDE SEQUENCE [LARGE SCALE GENOMIC DNA]</scope>
    <source>
        <strain evidence="2 3">S3CR25-11</strain>
    </source>
</reference>
<proteinExistence type="predicted"/>
<dbReference type="Proteomes" id="UP001268864">
    <property type="component" value="Unassembled WGS sequence"/>
</dbReference>
<name>A0ABU2FX87_9EURY</name>